<evidence type="ECO:0000259" key="2">
    <source>
        <dbReference type="Pfam" id="PF20152"/>
    </source>
</evidence>
<feature type="transmembrane region" description="Helical" evidence="1">
    <location>
        <begin position="117"/>
        <end position="143"/>
    </location>
</feature>
<keyword evidence="1" id="KW-0812">Transmembrane</keyword>
<feature type="transmembrane region" description="Helical" evidence="1">
    <location>
        <begin position="12"/>
        <end position="32"/>
    </location>
</feature>
<dbReference type="InterPro" id="IPR045339">
    <property type="entry name" value="DUF6534"/>
</dbReference>
<organism evidence="3 4">
    <name type="scientific">Mycena venus</name>
    <dbReference type="NCBI Taxonomy" id="2733690"/>
    <lineage>
        <taxon>Eukaryota</taxon>
        <taxon>Fungi</taxon>
        <taxon>Dikarya</taxon>
        <taxon>Basidiomycota</taxon>
        <taxon>Agaricomycotina</taxon>
        <taxon>Agaricomycetes</taxon>
        <taxon>Agaricomycetidae</taxon>
        <taxon>Agaricales</taxon>
        <taxon>Marasmiineae</taxon>
        <taxon>Mycenaceae</taxon>
        <taxon>Mycena</taxon>
    </lineage>
</organism>
<comment type="caution">
    <text evidence="3">The sequence shown here is derived from an EMBL/GenBank/DDBJ whole genome shotgun (WGS) entry which is preliminary data.</text>
</comment>
<dbReference type="EMBL" id="JACAZI010000036">
    <property type="protein sequence ID" value="KAF7328343.1"/>
    <property type="molecule type" value="Genomic_DNA"/>
</dbReference>
<evidence type="ECO:0000256" key="1">
    <source>
        <dbReference type="SAM" id="Phobius"/>
    </source>
</evidence>
<evidence type="ECO:0000313" key="3">
    <source>
        <dbReference type="EMBL" id="KAF7328343.1"/>
    </source>
</evidence>
<proteinExistence type="predicted"/>
<dbReference type="Proteomes" id="UP000620124">
    <property type="component" value="Unassembled WGS sequence"/>
</dbReference>
<feature type="transmembrane region" description="Helical" evidence="1">
    <location>
        <begin position="44"/>
        <end position="68"/>
    </location>
</feature>
<dbReference type="PANTHER" id="PTHR40465">
    <property type="entry name" value="CHROMOSOME 1, WHOLE GENOME SHOTGUN SEQUENCE"/>
    <property type="match status" value="1"/>
</dbReference>
<feature type="transmembrane region" description="Helical" evidence="1">
    <location>
        <begin position="80"/>
        <end position="105"/>
    </location>
</feature>
<feature type="transmembrane region" description="Helical" evidence="1">
    <location>
        <begin position="199"/>
        <end position="221"/>
    </location>
</feature>
<keyword evidence="1" id="KW-1133">Transmembrane helix</keyword>
<dbReference type="OrthoDB" id="3265526at2759"/>
<dbReference type="Pfam" id="PF20152">
    <property type="entry name" value="DUF6534"/>
    <property type="match status" value="1"/>
</dbReference>
<feature type="transmembrane region" description="Helical" evidence="1">
    <location>
        <begin position="155"/>
        <end position="179"/>
    </location>
</feature>
<keyword evidence="1" id="KW-0472">Membrane</keyword>
<name>A0A8H6U1V4_9AGAR</name>
<dbReference type="AlphaFoldDB" id="A0A8H6U1V4"/>
<evidence type="ECO:0000313" key="4">
    <source>
        <dbReference type="Proteomes" id="UP000620124"/>
    </source>
</evidence>
<dbReference type="PANTHER" id="PTHR40465:SF1">
    <property type="entry name" value="DUF6534 DOMAIN-CONTAINING PROTEIN"/>
    <property type="match status" value="1"/>
</dbReference>
<feature type="domain" description="DUF6534" evidence="2">
    <location>
        <begin position="164"/>
        <end position="250"/>
    </location>
</feature>
<keyword evidence="4" id="KW-1185">Reference proteome</keyword>
<protein>
    <recommendedName>
        <fullName evidence="2">DUF6534 domain-containing protein</fullName>
    </recommendedName>
</protein>
<reference evidence="3" key="1">
    <citation type="submission" date="2020-05" db="EMBL/GenBank/DDBJ databases">
        <title>Mycena genomes resolve the evolution of fungal bioluminescence.</title>
        <authorList>
            <person name="Tsai I.J."/>
        </authorList>
    </citation>
    <scope>NUCLEOTIDE SEQUENCE</scope>
    <source>
        <strain evidence="3">CCC161011</strain>
    </source>
</reference>
<accession>A0A8H6U1V4</accession>
<gene>
    <name evidence="3" type="ORF">MVEN_02549800</name>
</gene>
<sequence>MAGSGVELLFGPFLIGVILSAALYGVMAVQMLQYYQAHKKDSRWFRYLVLYLFFTESVNLLIEIGIIYEPLIIRYGTQQALIVSPLVLPGDSISIVMVSTPVQLFTAWRISVITEAIVLPLIISILSIVSFGGGLLVTVFASIRNEFREFQSFSGAVMMWLICSAVCDVLIAVVLAYSLMTRKTGFTPVDSQINRVIRLSLQTGAVTAFVALADLILFLGFPTTTLNFIPDFPLSKLYTISLLSTLNARARRSPEYTEQRLPNALFNESATRKTTVVDKTMGHLVLHHPPPYINVHVEQISSALGPSGGPSLHKNIPPDVPPKDMHYSFGSRAETTHTSSYKTPAMRF</sequence>